<name>A0A7T5VDG1_9BACT</name>
<sequence>MSTETTFLGRGWGFPPEFNRAAGGVGMLADADDIRSSLEILLSTRLGERIMQPDYGCNLDEITFEAMNLTMRTYIKDLVEHAILYHEPRIHLEQLEIDTTRETEGVVLIVIRYRVKTTNSRFNFVYPYYTNEGSNLLSTE</sequence>
<keyword evidence="3" id="KW-1185">Reference proteome</keyword>
<dbReference type="InterPro" id="IPR007048">
    <property type="entry name" value="IraD/Gp25-like"/>
</dbReference>
<dbReference type="EMBL" id="CP054140">
    <property type="protein sequence ID" value="QQG65869.1"/>
    <property type="molecule type" value="Genomic_DNA"/>
</dbReference>
<dbReference type="KEGG" id="dog:HP555_08310"/>
<evidence type="ECO:0000259" key="1">
    <source>
        <dbReference type="Pfam" id="PF04965"/>
    </source>
</evidence>
<gene>
    <name evidence="2" type="ORF">HP555_08310</name>
</gene>
<reference evidence="2 3" key="1">
    <citation type="submission" date="2020-05" db="EMBL/GenBank/DDBJ databases">
        <title>Complete genome of Desulfobulbus oligotrophicus.</title>
        <authorList>
            <person name="Podar M."/>
        </authorList>
    </citation>
    <scope>NUCLEOTIDE SEQUENCE [LARGE SCALE GENOMIC DNA]</scope>
    <source>
        <strain evidence="2 3">Prop6</strain>
    </source>
</reference>
<proteinExistence type="predicted"/>
<evidence type="ECO:0000313" key="2">
    <source>
        <dbReference type="EMBL" id="QQG65869.1"/>
    </source>
</evidence>
<dbReference type="SUPFAM" id="SSF160719">
    <property type="entry name" value="gpW/gp25-like"/>
    <property type="match status" value="1"/>
</dbReference>
<organism evidence="2 3">
    <name type="scientific">Desulfobulbus oligotrophicus</name>
    <dbReference type="NCBI Taxonomy" id="1909699"/>
    <lineage>
        <taxon>Bacteria</taxon>
        <taxon>Pseudomonadati</taxon>
        <taxon>Thermodesulfobacteriota</taxon>
        <taxon>Desulfobulbia</taxon>
        <taxon>Desulfobulbales</taxon>
        <taxon>Desulfobulbaceae</taxon>
        <taxon>Desulfobulbus</taxon>
    </lineage>
</organism>
<evidence type="ECO:0000313" key="3">
    <source>
        <dbReference type="Proteomes" id="UP000596092"/>
    </source>
</evidence>
<accession>A0A7T5VDG1</accession>
<dbReference type="Gene3D" id="3.10.450.40">
    <property type="match status" value="1"/>
</dbReference>
<protein>
    <submittedName>
        <fullName evidence="2">GPW/gp25 family protein</fullName>
    </submittedName>
</protein>
<dbReference type="Pfam" id="PF04965">
    <property type="entry name" value="GPW_gp25"/>
    <property type="match status" value="1"/>
</dbReference>
<dbReference type="Proteomes" id="UP000596092">
    <property type="component" value="Chromosome"/>
</dbReference>
<dbReference type="RefSeq" id="WP_199261444.1">
    <property type="nucleotide sequence ID" value="NZ_CP054140.1"/>
</dbReference>
<feature type="domain" description="IraD/Gp25-like" evidence="1">
    <location>
        <begin position="31"/>
        <end position="119"/>
    </location>
</feature>
<dbReference type="AlphaFoldDB" id="A0A7T5VDG1"/>